<evidence type="ECO:0000256" key="2">
    <source>
        <dbReference type="ARBA" id="ARBA00004922"/>
    </source>
</evidence>
<keyword evidence="9 15" id="KW-0256">Endoplasmic reticulum</keyword>
<dbReference type="InterPro" id="IPR032421">
    <property type="entry name" value="PMT_4TMC"/>
</dbReference>
<reference evidence="17" key="1">
    <citation type="submission" date="2022-12" db="EMBL/GenBank/DDBJ databases">
        <authorList>
            <person name="Brejova B."/>
        </authorList>
    </citation>
    <scope>NUCLEOTIDE SEQUENCE</scope>
</reference>
<keyword evidence="8" id="KW-0677">Repeat</keyword>
<feature type="transmembrane region" description="Helical" evidence="15">
    <location>
        <begin position="110"/>
        <end position="131"/>
    </location>
</feature>
<keyword evidence="18" id="KW-1185">Reference proteome</keyword>
<feature type="transmembrane region" description="Helical" evidence="15">
    <location>
        <begin position="160"/>
        <end position="177"/>
    </location>
</feature>
<dbReference type="Proteomes" id="UP001152885">
    <property type="component" value="Unassembled WGS sequence"/>
</dbReference>
<evidence type="ECO:0000256" key="3">
    <source>
        <dbReference type="ARBA" id="ARBA00007222"/>
    </source>
</evidence>
<dbReference type="Pfam" id="PF02815">
    <property type="entry name" value="MIR"/>
    <property type="match status" value="1"/>
</dbReference>
<dbReference type="Pfam" id="PF02366">
    <property type="entry name" value="PMT"/>
    <property type="match status" value="1"/>
</dbReference>
<sequence>MIKKGPFRQYNVHLPIELNKLTKSDLPFINLLLLISLVKFYQLYKPDKIVFDEIHFVSYINNYFKGEFFVDVHPPLGKLIYYYIAKLAGYNGEMDGFGVIGDSFGTFPYLLLRSFSSIISVVTVLISYLIFRFYTCPLKSFLFCLFVIFENSIFTNSRFIMLDSMLLFGQALIIYTYKKIDSKQVFSSGWYKWLLFLGLSIGYTISIKLSGLFTWIWVGSLLLFNFWNSILTDLTISTYQCFKYAIVVFFNIILIPLSIYCLIFHLHFNILTNQGNSILLSSQFKSTFQDYTPQPLDVLYGSTITLKHLNTERYLHSHKLTYPGGSNLQQVTLYEFEDDQNEWIVENKSKFNEFKLMNRTQQVKDGDIVRLYHKSTGKYLHVNKDIRPPISEKEYNHEVNCNSTRGLLGDEEYEFRLRIVGKSKSSKNQLPLIKLRTSETIFQLVHRHSKKCVLYGHDTRLPQWGENQNEVLCVEEPTIPNSLWYIETNEHPLLQGTDKIVEFNKMTIFEKLYHLHKTMFKLNSSFTLKNPNSSSPTTWPLSIKGLLMFNEVDLEDQTQIYYMGNLPIYTFGITLVILSIIKNLYIFFRYNFNSYTENKDIHYDYLLGFLINYIPYFYMNRNLYLHHYLPSVYFIILLISNYFNSKNLFKNVIFGMLLISSVYWFYTYSFLIFGWNGITFDTCKSLKLFKSWSFNCSTYL</sequence>
<organism evidence="17 18">
    <name type="scientific">Candida verbasci</name>
    <dbReference type="NCBI Taxonomy" id="1227364"/>
    <lineage>
        <taxon>Eukaryota</taxon>
        <taxon>Fungi</taxon>
        <taxon>Dikarya</taxon>
        <taxon>Ascomycota</taxon>
        <taxon>Saccharomycotina</taxon>
        <taxon>Pichiomycetes</taxon>
        <taxon>Debaryomycetaceae</taxon>
        <taxon>Candida/Lodderomyces clade</taxon>
        <taxon>Candida</taxon>
    </lineage>
</organism>
<evidence type="ECO:0000313" key="18">
    <source>
        <dbReference type="Proteomes" id="UP001152885"/>
    </source>
</evidence>
<comment type="similarity">
    <text evidence="3 15">Belongs to the glycosyltransferase 39 family.</text>
</comment>
<evidence type="ECO:0000259" key="16">
    <source>
        <dbReference type="PROSITE" id="PS50919"/>
    </source>
</evidence>
<dbReference type="PANTHER" id="PTHR10050:SF50">
    <property type="entry name" value="DOLICHYL-PHOSPHATE-MANNOSE--PROTEIN MANNOSYLTRANSFERASE 1-RELATED"/>
    <property type="match status" value="1"/>
</dbReference>
<feature type="transmembrane region" description="Helical" evidence="15">
    <location>
        <begin position="560"/>
        <end position="581"/>
    </location>
</feature>
<keyword evidence="7 15" id="KW-0812">Transmembrane</keyword>
<evidence type="ECO:0000256" key="10">
    <source>
        <dbReference type="ARBA" id="ARBA00022989"/>
    </source>
</evidence>
<comment type="pathway">
    <text evidence="2 15">Protein modification; protein glycosylation.</text>
</comment>
<comment type="caution">
    <text evidence="17">The sequence shown here is derived from an EMBL/GenBank/DDBJ whole genome shotgun (WGS) entry which is preliminary data.</text>
</comment>
<keyword evidence="6 15" id="KW-0808">Transferase</keyword>
<dbReference type="EMBL" id="CANTUO010000001">
    <property type="protein sequence ID" value="CAI5756252.1"/>
    <property type="molecule type" value="Genomic_DNA"/>
</dbReference>
<evidence type="ECO:0000256" key="6">
    <source>
        <dbReference type="ARBA" id="ARBA00022679"/>
    </source>
</evidence>
<keyword evidence="12" id="KW-0325">Glycoprotein</keyword>
<dbReference type="InterPro" id="IPR016093">
    <property type="entry name" value="MIR_motif"/>
</dbReference>
<evidence type="ECO:0000256" key="1">
    <source>
        <dbReference type="ARBA" id="ARBA00004477"/>
    </source>
</evidence>
<evidence type="ECO:0000256" key="9">
    <source>
        <dbReference type="ARBA" id="ARBA00022824"/>
    </source>
</evidence>
<dbReference type="OrthoDB" id="292747at2759"/>
<dbReference type="Gene3D" id="2.80.10.50">
    <property type="match status" value="1"/>
</dbReference>
<evidence type="ECO:0000256" key="4">
    <source>
        <dbReference type="ARBA" id="ARBA00012839"/>
    </source>
</evidence>
<dbReference type="SMART" id="SM00472">
    <property type="entry name" value="MIR"/>
    <property type="match status" value="3"/>
</dbReference>
<dbReference type="GO" id="GO:0005789">
    <property type="term" value="C:endoplasmic reticulum membrane"/>
    <property type="evidence" value="ECO:0007669"/>
    <property type="project" value="UniProtKB-SubCell"/>
</dbReference>
<evidence type="ECO:0000256" key="14">
    <source>
        <dbReference type="ARBA" id="ARBA00045102"/>
    </source>
</evidence>
<proteinExistence type="inferred from homology"/>
<comment type="catalytic activity">
    <reaction evidence="14 15">
        <text>a di-trans,poly-cis-dolichyl beta-D-mannosyl phosphate + L-seryl-[protein] = 3-O-(alpha-D-mannosyl)-L-seryl-[protein] + a di-trans,poly-cis-dolichyl phosphate + H(+)</text>
        <dbReference type="Rhea" id="RHEA:17377"/>
        <dbReference type="Rhea" id="RHEA-COMP:9863"/>
        <dbReference type="Rhea" id="RHEA-COMP:13546"/>
        <dbReference type="Rhea" id="RHEA-COMP:19498"/>
        <dbReference type="Rhea" id="RHEA-COMP:19501"/>
        <dbReference type="ChEBI" id="CHEBI:15378"/>
        <dbReference type="ChEBI" id="CHEBI:29999"/>
        <dbReference type="ChEBI" id="CHEBI:57683"/>
        <dbReference type="ChEBI" id="CHEBI:58211"/>
        <dbReference type="ChEBI" id="CHEBI:137321"/>
        <dbReference type="EC" id="2.4.1.109"/>
    </reaction>
</comment>
<feature type="transmembrane region" description="Helical" evidence="15">
    <location>
        <begin position="189"/>
        <end position="206"/>
    </location>
</feature>
<comment type="catalytic activity">
    <reaction evidence="13 15">
        <text>a di-trans,poly-cis-dolichyl beta-D-mannosyl phosphate + L-threonyl-[protein] = 3-O-(alpha-D-mannosyl)-L-threonyl-[protein] + a di-trans,poly-cis-dolichyl phosphate + H(+)</text>
        <dbReference type="Rhea" id="RHEA:53396"/>
        <dbReference type="Rhea" id="RHEA-COMP:11060"/>
        <dbReference type="Rhea" id="RHEA-COMP:13547"/>
        <dbReference type="Rhea" id="RHEA-COMP:19498"/>
        <dbReference type="Rhea" id="RHEA-COMP:19501"/>
        <dbReference type="ChEBI" id="CHEBI:15378"/>
        <dbReference type="ChEBI" id="CHEBI:30013"/>
        <dbReference type="ChEBI" id="CHEBI:57683"/>
        <dbReference type="ChEBI" id="CHEBI:58211"/>
        <dbReference type="ChEBI" id="CHEBI:137323"/>
        <dbReference type="EC" id="2.4.1.109"/>
    </reaction>
</comment>
<dbReference type="AlphaFoldDB" id="A0A9W4TSU0"/>
<evidence type="ECO:0000256" key="11">
    <source>
        <dbReference type="ARBA" id="ARBA00023136"/>
    </source>
</evidence>
<dbReference type="InterPro" id="IPR036300">
    <property type="entry name" value="MIR_dom_sf"/>
</dbReference>
<evidence type="ECO:0000256" key="15">
    <source>
        <dbReference type="RuleBase" id="RU367007"/>
    </source>
</evidence>
<dbReference type="InterPro" id="IPR027005">
    <property type="entry name" value="PMT-like"/>
</dbReference>
<feature type="transmembrane region" description="Helical" evidence="15">
    <location>
        <begin position="602"/>
        <end position="619"/>
    </location>
</feature>
<gene>
    <name evidence="17" type="ORF">CANVERA_P0768</name>
</gene>
<feature type="transmembrane region" description="Helical" evidence="15">
    <location>
        <begin position="652"/>
        <end position="675"/>
    </location>
</feature>
<evidence type="ECO:0000256" key="12">
    <source>
        <dbReference type="ARBA" id="ARBA00023180"/>
    </source>
</evidence>
<dbReference type="GO" id="GO:0004169">
    <property type="term" value="F:dolichyl-phosphate-mannose-protein mannosyltransferase activity"/>
    <property type="evidence" value="ECO:0007669"/>
    <property type="project" value="UniProtKB-UniRule"/>
</dbReference>
<keyword evidence="10 15" id="KW-1133">Transmembrane helix</keyword>
<dbReference type="InterPro" id="IPR003342">
    <property type="entry name" value="ArnT-like_N"/>
</dbReference>
<accession>A0A9W4TSU0</accession>
<evidence type="ECO:0000313" key="17">
    <source>
        <dbReference type="EMBL" id="CAI5756252.1"/>
    </source>
</evidence>
<name>A0A9W4TSU0_9ASCO</name>
<dbReference type="CDD" id="cd23286">
    <property type="entry name" value="beta-trefoil_MIR_PMT7-like"/>
    <property type="match status" value="1"/>
</dbReference>
<dbReference type="EC" id="2.4.1.109" evidence="4 15"/>
<comment type="subcellular location">
    <subcellularLocation>
        <location evidence="1 15">Endoplasmic reticulum membrane</location>
        <topology evidence="1 15">Multi-pass membrane protein</topology>
    </subcellularLocation>
</comment>
<dbReference type="Pfam" id="PF16192">
    <property type="entry name" value="PMT_4TMC"/>
    <property type="match status" value="1"/>
</dbReference>
<feature type="transmembrane region" description="Helical" evidence="15">
    <location>
        <begin position="625"/>
        <end position="643"/>
    </location>
</feature>
<feature type="domain" description="MIR" evidence="16">
    <location>
        <begin position="432"/>
        <end position="489"/>
    </location>
</feature>
<feature type="domain" description="MIR" evidence="16">
    <location>
        <begin position="295"/>
        <end position="348"/>
    </location>
</feature>
<evidence type="ECO:0000256" key="13">
    <source>
        <dbReference type="ARBA" id="ARBA00045085"/>
    </source>
</evidence>
<feature type="transmembrane region" description="Helical" evidence="15">
    <location>
        <begin position="244"/>
        <end position="268"/>
    </location>
</feature>
<protein>
    <recommendedName>
        <fullName evidence="4 15">Dolichyl-phosphate-mannose--protein mannosyltransferase</fullName>
        <ecNumber evidence="4 15">2.4.1.109</ecNumber>
    </recommendedName>
</protein>
<comment type="function">
    <text evidence="15">Transfers mannose from Dol-P-mannose to Ser or Thr residues on proteins.</text>
</comment>
<keyword evidence="5 15" id="KW-0328">Glycosyltransferase</keyword>
<dbReference type="SUPFAM" id="SSF82109">
    <property type="entry name" value="MIR domain"/>
    <property type="match status" value="1"/>
</dbReference>
<evidence type="ECO:0000256" key="7">
    <source>
        <dbReference type="ARBA" id="ARBA00022692"/>
    </source>
</evidence>
<dbReference type="PANTHER" id="PTHR10050">
    <property type="entry name" value="DOLICHYL-PHOSPHATE-MANNOSE--PROTEIN MANNOSYLTRANSFERASE"/>
    <property type="match status" value="1"/>
</dbReference>
<evidence type="ECO:0000256" key="8">
    <source>
        <dbReference type="ARBA" id="ARBA00022737"/>
    </source>
</evidence>
<keyword evidence="11 15" id="KW-0472">Membrane</keyword>
<feature type="domain" description="MIR" evidence="16">
    <location>
        <begin position="360"/>
        <end position="420"/>
    </location>
</feature>
<dbReference type="PROSITE" id="PS50919">
    <property type="entry name" value="MIR"/>
    <property type="match status" value="3"/>
</dbReference>
<evidence type="ECO:0000256" key="5">
    <source>
        <dbReference type="ARBA" id="ARBA00022676"/>
    </source>
</evidence>
<feature type="transmembrane region" description="Helical" evidence="15">
    <location>
        <begin position="212"/>
        <end position="232"/>
    </location>
</feature>